<reference evidence="1" key="3">
    <citation type="journal article" date="2017" name="Nature">
        <title>Genome sequence of the progenitor of the wheat D genome Aegilops tauschii.</title>
        <authorList>
            <person name="Luo M.C."/>
            <person name="Gu Y.Q."/>
            <person name="Puiu D."/>
            <person name="Wang H."/>
            <person name="Twardziok S.O."/>
            <person name="Deal K.R."/>
            <person name="Huo N."/>
            <person name="Zhu T."/>
            <person name="Wang L."/>
            <person name="Wang Y."/>
            <person name="McGuire P.E."/>
            <person name="Liu S."/>
            <person name="Long H."/>
            <person name="Ramasamy R.K."/>
            <person name="Rodriguez J.C."/>
            <person name="Van S.L."/>
            <person name="Yuan L."/>
            <person name="Wang Z."/>
            <person name="Xia Z."/>
            <person name="Xiao L."/>
            <person name="Anderson O.D."/>
            <person name="Ouyang S."/>
            <person name="Liang Y."/>
            <person name="Zimin A.V."/>
            <person name="Pertea G."/>
            <person name="Qi P."/>
            <person name="Bennetzen J.L."/>
            <person name="Dai X."/>
            <person name="Dawson M.W."/>
            <person name="Muller H.G."/>
            <person name="Kugler K."/>
            <person name="Rivarola-Duarte L."/>
            <person name="Spannagl M."/>
            <person name="Mayer K.F.X."/>
            <person name="Lu F.H."/>
            <person name="Bevan M.W."/>
            <person name="Leroy P."/>
            <person name="Li P."/>
            <person name="You F.M."/>
            <person name="Sun Q."/>
            <person name="Liu Z."/>
            <person name="Lyons E."/>
            <person name="Wicker T."/>
            <person name="Salzberg S.L."/>
            <person name="Devos K.M."/>
            <person name="Dvorak J."/>
        </authorList>
    </citation>
    <scope>NUCLEOTIDE SEQUENCE [LARGE SCALE GENOMIC DNA]</scope>
    <source>
        <strain evidence="1">cv. AL8/78</strain>
    </source>
</reference>
<protein>
    <recommendedName>
        <fullName evidence="3">F-box associated domain-containing protein</fullName>
    </recommendedName>
</protein>
<evidence type="ECO:0000313" key="2">
    <source>
        <dbReference type="Proteomes" id="UP000015105"/>
    </source>
</evidence>
<accession>A0A453D9Q2</accession>
<reference evidence="2" key="1">
    <citation type="journal article" date="2014" name="Science">
        <title>Ancient hybridizations among the ancestral genomes of bread wheat.</title>
        <authorList>
            <consortium name="International Wheat Genome Sequencing Consortium,"/>
            <person name="Marcussen T."/>
            <person name="Sandve S.R."/>
            <person name="Heier L."/>
            <person name="Spannagl M."/>
            <person name="Pfeifer M."/>
            <person name="Jakobsen K.S."/>
            <person name="Wulff B.B."/>
            <person name="Steuernagel B."/>
            <person name="Mayer K.F."/>
            <person name="Olsen O.A."/>
        </authorList>
    </citation>
    <scope>NUCLEOTIDE SEQUENCE [LARGE SCALE GENOMIC DNA]</scope>
    <source>
        <strain evidence="2">cv. AL8/78</strain>
    </source>
</reference>
<reference evidence="1" key="5">
    <citation type="journal article" date="2021" name="G3 (Bethesda)">
        <title>Aegilops tauschii genome assembly Aet v5.0 features greater sequence contiguity and improved annotation.</title>
        <authorList>
            <person name="Wang L."/>
            <person name="Zhu T."/>
            <person name="Rodriguez J.C."/>
            <person name="Deal K.R."/>
            <person name="Dubcovsky J."/>
            <person name="McGuire P.E."/>
            <person name="Lux T."/>
            <person name="Spannagl M."/>
            <person name="Mayer K.F.X."/>
            <person name="Baldrich P."/>
            <person name="Meyers B.C."/>
            <person name="Huo N."/>
            <person name="Gu Y.Q."/>
            <person name="Zhou H."/>
            <person name="Devos K.M."/>
            <person name="Bennetzen J.L."/>
            <person name="Unver T."/>
            <person name="Budak H."/>
            <person name="Gulick P.J."/>
            <person name="Galiba G."/>
            <person name="Kalapos B."/>
            <person name="Nelson D.R."/>
            <person name="Li P."/>
            <person name="You F.M."/>
            <person name="Luo M.C."/>
            <person name="Dvorak J."/>
        </authorList>
    </citation>
    <scope>NUCLEOTIDE SEQUENCE [LARGE SCALE GENOMIC DNA]</scope>
    <source>
        <strain evidence="1">cv. AL8/78</strain>
    </source>
</reference>
<dbReference type="Proteomes" id="UP000015105">
    <property type="component" value="Chromosome 2D"/>
</dbReference>
<dbReference type="PANTHER" id="PTHR33085">
    <property type="entry name" value="OS12G0113100 PROTEIN-RELATED"/>
    <property type="match status" value="1"/>
</dbReference>
<dbReference type="PANTHER" id="PTHR33085:SF145">
    <property type="entry name" value="OS05G0302200 PROTEIN"/>
    <property type="match status" value="1"/>
</dbReference>
<dbReference type="AlphaFoldDB" id="A0A453D9Q2"/>
<evidence type="ECO:0000313" key="1">
    <source>
        <dbReference type="EnsemblPlants" id="AET2Gv21148600.3"/>
    </source>
</evidence>
<keyword evidence="2" id="KW-1185">Reference proteome</keyword>
<dbReference type="EnsemblPlants" id="AET2Gv21148600.3">
    <property type="protein sequence ID" value="AET2Gv21148600.3"/>
    <property type="gene ID" value="AET2Gv21148600"/>
</dbReference>
<proteinExistence type="predicted"/>
<reference evidence="2" key="2">
    <citation type="journal article" date="2017" name="Nat. Plants">
        <title>The Aegilops tauschii genome reveals multiple impacts of transposons.</title>
        <authorList>
            <person name="Zhao G."/>
            <person name="Zou C."/>
            <person name="Li K."/>
            <person name="Wang K."/>
            <person name="Li T."/>
            <person name="Gao L."/>
            <person name="Zhang X."/>
            <person name="Wang H."/>
            <person name="Yang Z."/>
            <person name="Liu X."/>
            <person name="Jiang W."/>
            <person name="Mao L."/>
            <person name="Kong X."/>
            <person name="Jiao Y."/>
            <person name="Jia J."/>
        </authorList>
    </citation>
    <scope>NUCLEOTIDE SEQUENCE [LARGE SCALE GENOMIC DNA]</scope>
    <source>
        <strain evidence="2">cv. AL8/78</strain>
    </source>
</reference>
<dbReference type="Pfam" id="PF07893">
    <property type="entry name" value="DUF1668"/>
    <property type="match status" value="1"/>
</dbReference>
<sequence>FRGIGSVCRRKKKDQHLGSPFLGAEGIKMKARQLVNAVQRYGRGGLYTVSRMKAEEQLFYGSTAEAQAAATSAASRMEVMSRLPAPRLRFESYRSKYKRLDFLPFYGGGRGHDSKLLCLDSAGSAILCNADGRSLQPVPNLNEPKGVSPASFSIPRTDAIDPKRAEALYVLSRSAPSRNSFTFEVLVYGEKTWHWVVLPPPPYVNDPLYDSTFIQSYTLLGDGSTICISSPEHNPVGTYCFDTVSRKWEKAGRWALPLYGRAEHVPELSNLWFGIADKSPHYLCALDLSNLDGAPKVLSDWPDLDPPQGWVQIRSSLLYLGARKFCITKIFDIGDQDTEEVTSGVAAVFTGVEMICGASGMEVVQDGSSELQMVRHKSFVSYDGIECVL</sequence>
<name>A0A453D9Q2_AEGTS</name>
<dbReference type="Gramene" id="AET2Gv21148600.3">
    <property type="protein sequence ID" value="AET2Gv21148600.3"/>
    <property type="gene ID" value="AET2Gv21148600"/>
</dbReference>
<evidence type="ECO:0008006" key="3">
    <source>
        <dbReference type="Google" id="ProtNLM"/>
    </source>
</evidence>
<dbReference type="InterPro" id="IPR012871">
    <property type="entry name" value="DUF1668_ORYSA"/>
</dbReference>
<organism evidence="1 2">
    <name type="scientific">Aegilops tauschii subsp. strangulata</name>
    <name type="common">Goatgrass</name>
    <dbReference type="NCBI Taxonomy" id="200361"/>
    <lineage>
        <taxon>Eukaryota</taxon>
        <taxon>Viridiplantae</taxon>
        <taxon>Streptophyta</taxon>
        <taxon>Embryophyta</taxon>
        <taxon>Tracheophyta</taxon>
        <taxon>Spermatophyta</taxon>
        <taxon>Magnoliopsida</taxon>
        <taxon>Liliopsida</taxon>
        <taxon>Poales</taxon>
        <taxon>Poaceae</taxon>
        <taxon>BOP clade</taxon>
        <taxon>Pooideae</taxon>
        <taxon>Triticodae</taxon>
        <taxon>Triticeae</taxon>
        <taxon>Triticinae</taxon>
        <taxon>Aegilops</taxon>
    </lineage>
</organism>
<reference evidence="1" key="4">
    <citation type="submission" date="2019-03" db="UniProtKB">
        <authorList>
            <consortium name="EnsemblPlants"/>
        </authorList>
    </citation>
    <scope>IDENTIFICATION</scope>
</reference>